<dbReference type="GO" id="GO:0015833">
    <property type="term" value="P:peptide transport"/>
    <property type="evidence" value="ECO:0007669"/>
    <property type="project" value="TreeGrafter"/>
</dbReference>
<feature type="domain" description="Solute-binding protein family 5" evidence="4">
    <location>
        <begin position="141"/>
        <end position="540"/>
    </location>
</feature>
<dbReference type="AlphaFoldDB" id="A0A1I6LBU6"/>
<dbReference type="SUPFAM" id="SSF53850">
    <property type="entry name" value="Periplasmic binding protein-like II"/>
    <property type="match status" value="1"/>
</dbReference>
<keyword evidence="3" id="KW-0732">Signal</keyword>
<evidence type="ECO:0000256" key="1">
    <source>
        <dbReference type="ARBA" id="ARBA00004418"/>
    </source>
</evidence>
<evidence type="ECO:0000256" key="2">
    <source>
        <dbReference type="ARBA" id="ARBA00005695"/>
    </source>
</evidence>
<protein>
    <submittedName>
        <fullName evidence="5">Microcin C transport system substrate-binding protein</fullName>
    </submittedName>
</protein>
<dbReference type="InterPro" id="IPR000914">
    <property type="entry name" value="SBP_5_dom"/>
</dbReference>
<dbReference type="STRING" id="1123755.SAMN05444714_0375"/>
<gene>
    <name evidence="5" type="ORF">SAMN05444714_0375</name>
</gene>
<dbReference type="CDD" id="cd08497">
    <property type="entry name" value="MbnE-like"/>
    <property type="match status" value="1"/>
</dbReference>
<dbReference type="GO" id="GO:1904680">
    <property type="term" value="F:peptide transmembrane transporter activity"/>
    <property type="evidence" value="ECO:0007669"/>
    <property type="project" value="TreeGrafter"/>
</dbReference>
<dbReference type="Proteomes" id="UP000198926">
    <property type="component" value="Unassembled WGS sequence"/>
</dbReference>
<dbReference type="PANTHER" id="PTHR30290">
    <property type="entry name" value="PERIPLASMIC BINDING COMPONENT OF ABC TRANSPORTER"/>
    <property type="match status" value="1"/>
</dbReference>
<comment type="similarity">
    <text evidence="2">Belongs to the bacterial solute-binding protein 5 family.</text>
</comment>
<keyword evidence="6" id="KW-1185">Reference proteome</keyword>
<dbReference type="InterPro" id="IPR030678">
    <property type="entry name" value="Peptide/Ni-bd"/>
</dbReference>
<dbReference type="GO" id="GO:0030288">
    <property type="term" value="C:outer membrane-bounded periplasmic space"/>
    <property type="evidence" value="ECO:0007669"/>
    <property type="project" value="TreeGrafter"/>
</dbReference>
<dbReference type="GO" id="GO:0043190">
    <property type="term" value="C:ATP-binding cassette (ABC) transporter complex"/>
    <property type="evidence" value="ECO:0007669"/>
    <property type="project" value="InterPro"/>
</dbReference>
<dbReference type="Gene3D" id="3.10.105.10">
    <property type="entry name" value="Dipeptide-binding Protein, Domain 3"/>
    <property type="match status" value="1"/>
</dbReference>
<dbReference type="PANTHER" id="PTHR30290:SF64">
    <property type="entry name" value="ABC TRANSPORTER PERIPLASMIC BINDING PROTEIN"/>
    <property type="match status" value="1"/>
</dbReference>
<evidence type="ECO:0000313" key="6">
    <source>
        <dbReference type="Proteomes" id="UP000198926"/>
    </source>
</evidence>
<evidence type="ECO:0000256" key="3">
    <source>
        <dbReference type="ARBA" id="ARBA00022729"/>
    </source>
</evidence>
<dbReference type="Pfam" id="PF00496">
    <property type="entry name" value="SBP_bac_5"/>
    <property type="match status" value="1"/>
</dbReference>
<evidence type="ECO:0000259" key="4">
    <source>
        <dbReference type="Pfam" id="PF00496"/>
    </source>
</evidence>
<evidence type="ECO:0000313" key="5">
    <source>
        <dbReference type="EMBL" id="SFS00975.1"/>
    </source>
</evidence>
<name>A0A1I6LBU6_9RHOB</name>
<dbReference type="RefSeq" id="WP_090207367.1">
    <property type="nucleotide sequence ID" value="NZ_FOZM01000001.1"/>
</dbReference>
<dbReference type="PIRSF" id="PIRSF002741">
    <property type="entry name" value="MppA"/>
    <property type="match status" value="1"/>
</dbReference>
<dbReference type="EMBL" id="FOZM01000001">
    <property type="protein sequence ID" value="SFS00975.1"/>
    <property type="molecule type" value="Genomic_DNA"/>
</dbReference>
<dbReference type="GO" id="GO:0042884">
    <property type="term" value="P:microcin transport"/>
    <property type="evidence" value="ECO:0007669"/>
    <property type="project" value="TreeGrafter"/>
</dbReference>
<organism evidence="5 6">
    <name type="scientific">Yoonia litorea</name>
    <dbReference type="NCBI Taxonomy" id="1123755"/>
    <lineage>
        <taxon>Bacteria</taxon>
        <taxon>Pseudomonadati</taxon>
        <taxon>Pseudomonadota</taxon>
        <taxon>Alphaproteobacteria</taxon>
        <taxon>Rhodobacterales</taxon>
        <taxon>Paracoccaceae</taxon>
        <taxon>Yoonia</taxon>
    </lineage>
</organism>
<dbReference type="Gene3D" id="3.40.190.10">
    <property type="entry name" value="Periplasmic binding protein-like II"/>
    <property type="match status" value="1"/>
</dbReference>
<comment type="subcellular location">
    <subcellularLocation>
        <location evidence="1">Periplasm</location>
    </subcellularLocation>
</comment>
<dbReference type="OrthoDB" id="9803988at2"/>
<sequence length="639" mass="72437">MQNRPKARAKAERINPREVSTKQWVIGSLIGVATLWGASEVFADGHENVTVSHGYTNFGELKYEPDSVLDYVNPDAPKGGEFSQWAQGTFDSFNLSTRKGVPAALSTIGYESILTGTADDPYGAYCYLCTTLEYPDSRDWVIFNLRDDVMFWDGTFMDAEDIKFTFELYLEQGITEYRSVYSQFIDSVEVLDTHRIRFNFTDEAPRRDVVTWVGGTSAFSKDWFEETGTRLDEASTEPFMATGPYRLDEVDIGRQIIYRLDPNWWGADLPINQGRNNFETIRVEYFADSAAAFEGFKSGVYTFRSENSSLQWATGYDFPAVQNGWVNVEELPDGSIGTGQGFVFNLNQEKFQDPRVREAITYMVNFEWMNESLFYGLYERPESFWDNSDLKANGAPSDEEVALLQPLVDEGLLDAAILTDDAVVAPVSETTDRPLDRRSLRAASALLDEAGWIAGDDGLRRKDGEVLTVTFLERSPQFDRIINPIVENLTRLGVDAKLDRVDTAQWIERRRSGEFDIVNGSLGQGYEPGQQLAQFFGSEAADDSSRNPMRLKNPAVDRLIEIIVDAENLEELTVATRALDRVLRAERFWIPQWQKGVHTVAYYDMFEFEEVPPLALSPIDNWWYNADRAAELREAGAFQ</sequence>
<reference evidence="5 6" key="1">
    <citation type="submission" date="2016-10" db="EMBL/GenBank/DDBJ databases">
        <authorList>
            <person name="de Groot N.N."/>
        </authorList>
    </citation>
    <scope>NUCLEOTIDE SEQUENCE [LARGE SCALE GENOMIC DNA]</scope>
    <source>
        <strain evidence="5 6">DSM 29433</strain>
    </source>
</reference>
<dbReference type="InterPro" id="IPR039424">
    <property type="entry name" value="SBP_5"/>
</dbReference>
<accession>A0A1I6LBU6</accession>
<proteinExistence type="inferred from homology"/>